<dbReference type="InterPro" id="IPR011006">
    <property type="entry name" value="CheY-like_superfamily"/>
</dbReference>
<sequence length="389" mass="42306">MRFSRLPTVEQERTRVAWATRDKRMQALIAADFEHRAIPLQAMLAELGVDCPRTNILSANEAVNVLRSGKSFDVVIASCSDKYNDAVRLVTQLNATTRIPLIAAGMTAHVNEILNLIRAGANDYLDLHGNVAADLATILARLRSDHSTHDGHATCILSSSGGCGASTLAVNLAASLGTPEQPACLIDLNFRGGDLATLLNIRPRHTLVDLCCQGQRLDEVMFQQSLVQHSPALKLLAAPPLLTRFTGIDLDSVATVLRMARAAFRHLVIDLEDSSHPEQAHAVRACDKLVVLLRMDFPCLLRARRLLDDLREEGIDLAKVRLVANRFGNTKSLSQKQATEALGMPVFHCLPDDEGVMLASVNVGNPAVLETPTAKISKAYRKLAELIAI</sequence>
<proteinExistence type="predicted"/>
<dbReference type="InterPro" id="IPR027417">
    <property type="entry name" value="P-loop_NTPase"/>
</dbReference>
<name>A0A517YN56_9BACT</name>
<evidence type="ECO:0000313" key="5">
    <source>
        <dbReference type="EMBL" id="QDU31644.1"/>
    </source>
</evidence>
<evidence type="ECO:0000313" key="6">
    <source>
        <dbReference type="Proteomes" id="UP000315017"/>
    </source>
</evidence>
<dbReference type="InterPro" id="IPR001789">
    <property type="entry name" value="Sig_transdc_resp-reg_receiver"/>
</dbReference>
<evidence type="ECO:0000256" key="1">
    <source>
        <dbReference type="ARBA" id="ARBA00022741"/>
    </source>
</evidence>
<evidence type="ECO:0000259" key="4">
    <source>
        <dbReference type="PROSITE" id="PS50110"/>
    </source>
</evidence>
<dbReference type="AlphaFoldDB" id="A0A517YN56"/>
<dbReference type="Gene3D" id="3.40.50.2300">
    <property type="match status" value="1"/>
</dbReference>
<protein>
    <submittedName>
        <fullName evidence="5">Septum site-determining protein MinD</fullName>
    </submittedName>
</protein>
<dbReference type="Proteomes" id="UP000315017">
    <property type="component" value="Chromosome"/>
</dbReference>
<dbReference type="KEGG" id="aagg:ETAA8_68040"/>
<dbReference type="OrthoDB" id="264766at2"/>
<dbReference type="Gene3D" id="3.40.50.300">
    <property type="entry name" value="P-loop containing nucleotide triphosphate hydrolases"/>
    <property type="match status" value="1"/>
</dbReference>
<dbReference type="RefSeq" id="WP_145099118.1">
    <property type="nucleotide sequence ID" value="NZ_CP036274.1"/>
</dbReference>
<dbReference type="GO" id="GO:0000160">
    <property type="term" value="P:phosphorelay signal transduction system"/>
    <property type="evidence" value="ECO:0007669"/>
    <property type="project" value="InterPro"/>
</dbReference>
<keyword evidence="2" id="KW-0067">ATP-binding</keyword>
<dbReference type="GO" id="GO:0016887">
    <property type="term" value="F:ATP hydrolysis activity"/>
    <property type="evidence" value="ECO:0007669"/>
    <property type="project" value="TreeGrafter"/>
</dbReference>
<reference evidence="5 6" key="1">
    <citation type="submission" date="2019-02" db="EMBL/GenBank/DDBJ databases">
        <title>Deep-cultivation of Planctomycetes and their phenomic and genomic characterization uncovers novel biology.</title>
        <authorList>
            <person name="Wiegand S."/>
            <person name="Jogler M."/>
            <person name="Boedeker C."/>
            <person name="Pinto D."/>
            <person name="Vollmers J."/>
            <person name="Rivas-Marin E."/>
            <person name="Kohn T."/>
            <person name="Peeters S.H."/>
            <person name="Heuer A."/>
            <person name="Rast P."/>
            <person name="Oberbeckmann S."/>
            <person name="Bunk B."/>
            <person name="Jeske O."/>
            <person name="Meyerdierks A."/>
            <person name="Storesund J.E."/>
            <person name="Kallscheuer N."/>
            <person name="Luecker S."/>
            <person name="Lage O.M."/>
            <person name="Pohl T."/>
            <person name="Merkel B.J."/>
            <person name="Hornburger P."/>
            <person name="Mueller R.-W."/>
            <person name="Bruemmer F."/>
            <person name="Labrenz M."/>
            <person name="Spormann A.M."/>
            <person name="Op den Camp H."/>
            <person name="Overmann J."/>
            <person name="Amann R."/>
            <person name="Jetten M.S.M."/>
            <person name="Mascher T."/>
            <person name="Medema M.H."/>
            <person name="Devos D.P."/>
            <person name="Kaster A.-K."/>
            <person name="Ovreas L."/>
            <person name="Rohde M."/>
            <person name="Galperin M.Y."/>
            <person name="Jogler C."/>
        </authorList>
    </citation>
    <scope>NUCLEOTIDE SEQUENCE [LARGE SCALE GENOMIC DNA]</scope>
    <source>
        <strain evidence="5 6">ETA_A8</strain>
    </source>
</reference>
<dbReference type="GO" id="GO:0051782">
    <property type="term" value="P:negative regulation of cell division"/>
    <property type="evidence" value="ECO:0007669"/>
    <property type="project" value="TreeGrafter"/>
</dbReference>
<dbReference type="PANTHER" id="PTHR43384">
    <property type="entry name" value="SEPTUM SITE-DETERMINING PROTEIN MIND HOMOLOG, CHLOROPLASTIC-RELATED"/>
    <property type="match status" value="1"/>
</dbReference>
<keyword evidence="1" id="KW-0547">Nucleotide-binding</keyword>
<gene>
    <name evidence="5" type="primary">minD_4</name>
    <name evidence="5" type="ORF">ETAA8_68040</name>
</gene>
<evidence type="ECO:0000256" key="2">
    <source>
        <dbReference type="ARBA" id="ARBA00022840"/>
    </source>
</evidence>
<dbReference type="PANTHER" id="PTHR43384:SF6">
    <property type="entry name" value="SEPTUM SITE-DETERMINING PROTEIN MIND HOMOLOG, CHLOROPLASTIC"/>
    <property type="match status" value="1"/>
</dbReference>
<dbReference type="GO" id="GO:0009898">
    <property type="term" value="C:cytoplasmic side of plasma membrane"/>
    <property type="evidence" value="ECO:0007669"/>
    <property type="project" value="TreeGrafter"/>
</dbReference>
<dbReference type="SUPFAM" id="SSF52172">
    <property type="entry name" value="CheY-like"/>
    <property type="match status" value="1"/>
</dbReference>
<dbReference type="SUPFAM" id="SSF52540">
    <property type="entry name" value="P-loop containing nucleoside triphosphate hydrolases"/>
    <property type="match status" value="1"/>
</dbReference>
<keyword evidence="6" id="KW-1185">Reference proteome</keyword>
<dbReference type="PROSITE" id="PS50110">
    <property type="entry name" value="RESPONSE_REGULATORY"/>
    <property type="match status" value="1"/>
</dbReference>
<dbReference type="InterPro" id="IPR050625">
    <property type="entry name" value="ParA/MinD_ATPase"/>
</dbReference>
<accession>A0A517YN56</accession>
<feature type="domain" description="Response regulatory" evidence="4">
    <location>
        <begin position="26"/>
        <end position="142"/>
    </location>
</feature>
<dbReference type="GO" id="GO:0005829">
    <property type="term" value="C:cytosol"/>
    <property type="evidence" value="ECO:0007669"/>
    <property type="project" value="TreeGrafter"/>
</dbReference>
<dbReference type="EMBL" id="CP036274">
    <property type="protein sequence ID" value="QDU31644.1"/>
    <property type="molecule type" value="Genomic_DNA"/>
</dbReference>
<organism evidence="5 6">
    <name type="scientific">Anatilimnocola aggregata</name>
    <dbReference type="NCBI Taxonomy" id="2528021"/>
    <lineage>
        <taxon>Bacteria</taxon>
        <taxon>Pseudomonadati</taxon>
        <taxon>Planctomycetota</taxon>
        <taxon>Planctomycetia</taxon>
        <taxon>Pirellulales</taxon>
        <taxon>Pirellulaceae</taxon>
        <taxon>Anatilimnocola</taxon>
    </lineage>
</organism>
<dbReference type="GO" id="GO:0005524">
    <property type="term" value="F:ATP binding"/>
    <property type="evidence" value="ECO:0007669"/>
    <property type="project" value="UniProtKB-KW"/>
</dbReference>
<comment type="caution">
    <text evidence="3">Lacks conserved residue(s) required for the propagation of feature annotation.</text>
</comment>
<evidence type="ECO:0000256" key="3">
    <source>
        <dbReference type="PROSITE-ProRule" id="PRU00169"/>
    </source>
</evidence>